<reference evidence="2" key="2">
    <citation type="journal article" date="2021" name="PeerJ">
        <title>Extensive microbial diversity within the chicken gut microbiome revealed by metagenomics and culture.</title>
        <authorList>
            <person name="Gilroy R."/>
            <person name="Ravi A."/>
            <person name="Getino M."/>
            <person name="Pursley I."/>
            <person name="Horton D.L."/>
            <person name="Alikhan N.F."/>
            <person name="Baker D."/>
            <person name="Gharbi K."/>
            <person name="Hall N."/>
            <person name="Watson M."/>
            <person name="Adriaenssens E.M."/>
            <person name="Foster-Nyarko E."/>
            <person name="Jarju S."/>
            <person name="Secka A."/>
            <person name="Antonio M."/>
            <person name="Oren A."/>
            <person name="Chaudhuri R.R."/>
            <person name="La Ragione R."/>
            <person name="Hildebrand F."/>
            <person name="Pallen M.J."/>
        </authorList>
    </citation>
    <scope>NUCLEOTIDE SEQUENCE</scope>
    <source>
        <strain evidence="2">10532</strain>
    </source>
</reference>
<dbReference type="PANTHER" id="PTHR43833:SF7">
    <property type="entry name" value="KTR SYSTEM POTASSIUM UPTAKE PROTEIN C"/>
    <property type="match status" value="1"/>
</dbReference>
<dbReference type="InterPro" id="IPR036291">
    <property type="entry name" value="NAD(P)-bd_dom_sf"/>
</dbReference>
<dbReference type="InterPro" id="IPR036721">
    <property type="entry name" value="RCK_C_sf"/>
</dbReference>
<evidence type="ECO:0000313" key="3">
    <source>
        <dbReference type="Proteomes" id="UP000823638"/>
    </source>
</evidence>
<evidence type="ECO:0000313" key="2">
    <source>
        <dbReference type="EMBL" id="MBO8457367.1"/>
    </source>
</evidence>
<dbReference type="Pfam" id="PF02254">
    <property type="entry name" value="TrkA_N"/>
    <property type="match status" value="1"/>
</dbReference>
<proteinExistence type="predicted"/>
<dbReference type="Proteomes" id="UP000823638">
    <property type="component" value="Unassembled WGS sequence"/>
</dbReference>
<dbReference type="GO" id="GO:0006813">
    <property type="term" value="P:potassium ion transport"/>
    <property type="evidence" value="ECO:0007669"/>
    <property type="project" value="InterPro"/>
</dbReference>
<dbReference type="PROSITE" id="PS51201">
    <property type="entry name" value="RCK_N"/>
    <property type="match status" value="1"/>
</dbReference>
<organism evidence="2 3">
    <name type="scientific">Candidatus Gallitreponema excrementavium</name>
    <dbReference type="NCBI Taxonomy" id="2840840"/>
    <lineage>
        <taxon>Bacteria</taxon>
        <taxon>Pseudomonadati</taxon>
        <taxon>Spirochaetota</taxon>
        <taxon>Spirochaetia</taxon>
        <taxon>Spirochaetales</taxon>
        <taxon>Candidatus Gallitreponema</taxon>
    </lineage>
</organism>
<name>A0A9D9N1X9_9SPIR</name>
<evidence type="ECO:0000259" key="1">
    <source>
        <dbReference type="PROSITE" id="PS51201"/>
    </source>
</evidence>
<dbReference type="AlphaFoldDB" id="A0A9D9N1X9"/>
<protein>
    <submittedName>
        <fullName evidence="2">TrkA family potassium uptake protein</fullName>
    </submittedName>
</protein>
<comment type="caution">
    <text evidence="2">The sequence shown here is derived from an EMBL/GenBank/DDBJ whole genome shotgun (WGS) entry which is preliminary data.</text>
</comment>
<feature type="domain" description="RCK N-terminal" evidence="1">
    <location>
        <begin position="4"/>
        <end position="121"/>
    </location>
</feature>
<dbReference type="InterPro" id="IPR003148">
    <property type="entry name" value="RCK_N"/>
</dbReference>
<dbReference type="Gene3D" id="3.40.50.720">
    <property type="entry name" value="NAD(P)-binding Rossmann-like Domain"/>
    <property type="match status" value="1"/>
</dbReference>
<dbReference type="SUPFAM" id="SSF51735">
    <property type="entry name" value="NAD(P)-binding Rossmann-fold domains"/>
    <property type="match status" value="1"/>
</dbReference>
<dbReference type="EMBL" id="JADIMM010000055">
    <property type="protein sequence ID" value="MBO8457367.1"/>
    <property type="molecule type" value="Genomic_DNA"/>
</dbReference>
<dbReference type="Gene3D" id="3.30.70.1450">
    <property type="entry name" value="Regulator of K+ conductance, C-terminal domain"/>
    <property type="match status" value="1"/>
</dbReference>
<reference evidence="2" key="1">
    <citation type="submission" date="2020-10" db="EMBL/GenBank/DDBJ databases">
        <authorList>
            <person name="Gilroy R."/>
        </authorList>
    </citation>
    <scope>NUCLEOTIDE SEQUENCE</scope>
    <source>
        <strain evidence="2">10532</strain>
    </source>
</reference>
<dbReference type="InterPro" id="IPR050721">
    <property type="entry name" value="Trk_Ktr_HKT_K-transport"/>
</dbReference>
<accession>A0A9D9N1X9</accession>
<sequence>MGTNKVFAVFGLGTFGLTVAETLTEKGATVIAIDSDENQVNLIKNKVDTALVLDTTDERAMEKAPLDEIDTAVIALGEDLETSIITTALIKKRGIPIIIARAVTSIHEQVLRQIGATEIVNLQRDGGERLAQKLVAKEVLDTVPISGDFSISEIEIPKGFFQEKPENMALKEKFGIRLIGVKRQKLDLDGEGTPVKTEYLVFAEDLETFQEGDIGIILGENSKIKELEETL</sequence>
<gene>
    <name evidence="2" type="ORF">IAA81_03965</name>
</gene>
<dbReference type="PANTHER" id="PTHR43833">
    <property type="entry name" value="POTASSIUM CHANNEL PROTEIN 2-RELATED-RELATED"/>
    <property type="match status" value="1"/>
</dbReference>